<comment type="caution">
    <text evidence="4">The sequence shown here is derived from an EMBL/GenBank/DDBJ whole genome shotgun (WGS) entry which is preliminary data.</text>
</comment>
<feature type="domain" description="EGF-like" evidence="2">
    <location>
        <begin position="255"/>
        <end position="296"/>
    </location>
</feature>
<keyword evidence="1" id="KW-0245">EGF-like domain</keyword>
<evidence type="ECO:0000256" key="1">
    <source>
        <dbReference type="PROSITE-ProRule" id="PRU00076"/>
    </source>
</evidence>
<feature type="domain" description="Apple" evidence="3">
    <location>
        <begin position="150"/>
        <end position="246"/>
    </location>
</feature>
<dbReference type="Gene3D" id="2.10.25.10">
    <property type="entry name" value="Laminin"/>
    <property type="match status" value="2"/>
</dbReference>
<feature type="disulfide bond" evidence="1">
    <location>
        <begin position="286"/>
        <end position="295"/>
    </location>
</feature>
<dbReference type="InterPro" id="IPR014716">
    <property type="entry name" value="Fibrinogen_a/b/g_C_1"/>
</dbReference>
<dbReference type="CDD" id="cd00054">
    <property type="entry name" value="EGF_CA"/>
    <property type="match status" value="2"/>
</dbReference>
<name>A0ABN8MTU3_9CNID</name>
<protein>
    <submittedName>
        <fullName evidence="4">Uncharacterized protein</fullName>
    </submittedName>
</protein>
<dbReference type="PROSITE" id="PS50026">
    <property type="entry name" value="EGF_3"/>
    <property type="match status" value="2"/>
</dbReference>
<dbReference type="SMART" id="SM00181">
    <property type="entry name" value="EGF"/>
    <property type="match status" value="2"/>
</dbReference>
<evidence type="ECO:0000313" key="4">
    <source>
        <dbReference type="EMBL" id="CAH3032746.1"/>
    </source>
</evidence>
<sequence length="902" mass="102575">MRTSQANCNILTLPENYNGQCFQFEFINIRGHECVNCTVPLWYKKGHYPLHTDSDSNKRELRANQGARKSEDNFGNYWVINCKHCCSFNSSSTTQFWLGGRKRYTKWFSVKRDLNAISTLKEDKEKQVTKVQQLSNFVRDKMIWLLIFCCISAKVIADEDQTFIAAHFIRRENRRLAGRAVARMDSSSVMSCCQACLRHSWCTSSNFEEALRNCELNKHEVSLINYDDEVTEQKGTTFTMLLKKHCVASCDKITEVSGCCRNNPCQNGGTCTEICEPTSVRYNCSCPTKFIGRHCEFERKSCQAYKAAGESKSGLYTITDDRNQSFQVFCDSDSEPGFAWNLIQSFSLSHKQNIIFSDYSESISGDHLNWRAYLIRGKYLEWLGTKSTHWRATCRYDIDGVVYTDYMRTSLAHCNILALPTVVSGACFQFEFINIRGHECVNCTVPLWQSKSGYPLHTDTSIKHCEFNGKQGALYSEDNFGFYGVVNSQHRCSNNSLSTTQFWLGGHILLPILRTIQKLVIISLLHFVSVKANDHCRKGKCQTYSLDIYGDAMENSELVSHVFHKSAMINLIQCFTWCVDDCRCLSFNCKENKEGKVCELNEGSHLTNQSSLIHSLGSRYYILNRTSSQKSHSVKSCDGDVTCVNGCCRNNPCQNGGKCTEICELTSVRYNCSCPAKFMGRHCEFDRKSCQAYKAAGDSKSGLYTIIDDSNQSFQVFCDFDSEPGFAWNLIRSFSRSNTDLVWVSHVILSSYSDANAVSGDHPNWQAYLIRPTYFAWLGTQSTHWRATCRYDTDGVVFTDYMRTSLADCNILTLPTGVDGACFLFEFINIRGHECVNCTVPLWNIKGTYPLHTDTYFHLCEFNGTEGVIKFEDNFGFYRAINPSHRCSSGPNSTTQFWLGGK</sequence>
<dbReference type="Proteomes" id="UP001159405">
    <property type="component" value="Unassembled WGS sequence"/>
</dbReference>
<dbReference type="PANTHER" id="PTHR24044:SF417">
    <property type="entry name" value="WEARY, ISOFORM B"/>
    <property type="match status" value="1"/>
</dbReference>
<organism evidence="4 5">
    <name type="scientific">Porites lobata</name>
    <dbReference type="NCBI Taxonomy" id="104759"/>
    <lineage>
        <taxon>Eukaryota</taxon>
        <taxon>Metazoa</taxon>
        <taxon>Cnidaria</taxon>
        <taxon>Anthozoa</taxon>
        <taxon>Hexacorallia</taxon>
        <taxon>Scleractinia</taxon>
        <taxon>Fungiina</taxon>
        <taxon>Poritidae</taxon>
        <taxon>Porites</taxon>
    </lineage>
</organism>
<dbReference type="SUPFAM" id="SSF56496">
    <property type="entry name" value="Fibrinogen C-terminal domain-like"/>
    <property type="match status" value="2"/>
</dbReference>
<evidence type="ECO:0000313" key="5">
    <source>
        <dbReference type="Proteomes" id="UP001159405"/>
    </source>
</evidence>
<evidence type="ECO:0000259" key="3">
    <source>
        <dbReference type="PROSITE" id="PS50948"/>
    </source>
</evidence>
<feature type="domain" description="EGF-like" evidence="2">
    <location>
        <begin position="648"/>
        <end position="684"/>
    </location>
</feature>
<dbReference type="SUPFAM" id="SSF57414">
    <property type="entry name" value="Hairpin loop containing domain-like"/>
    <property type="match status" value="1"/>
</dbReference>
<dbReference type="SUPFAM" id="SSF57196">
    <property type="entry name" value="EGF/Laminin"/>
    <property type="match status" value="2"/>
</dbReference>
<gene>
    <name evidence="4" type="ORF">PLOB_00000265</name>
</gene>
<comment type="caution">
    <text evidence="1">Lacks conserved residue(s) required for the propagation of feature annotation.</text>
</comment>
<dbReference type="InterPro" id="IPR000742">
    <property type="entry name" value="EGF"/>
</dbReference>
<dbReference type="SMART" id="SM00473">
    <property type="entry name" value="PAN_AP"/>
    <property type="match status" value="2"/>
</dbReference>
<keyword evidence="1" id="KW-1015">Disulfide bond</keyword>
<feature type="disulfide bond" evidence="1">
    <location>
        <begin position="674"/>
        <end position="683"/>
    </location>
</feature>
<dbReference type="PROSITE" id="PS50948">
    <property type="entry name" value="PAN"/>
    <property type="match status" value="2"/>
</dbReference>
<evidence type="ECO:0000259" key="2">
    <source>
        <dbReference type="PROSITE" id="PS50026"/>
    </source>
</evidence>
<accession>A0ABN8MTU3</accession>
<proteinExistence type="predicted"/>
<dbReference type="InterPro" id="IPR003609">
    <property type="entry name" value="Pan_app"/>
</dbReference>
<keyword evidence="5" id="KW-1185">Reference proteome</keyword>
<dbReference type="PROSITE" id="PS00022">
    <property type="entry name" value="EGF_1"/>
    <property type="match status" value="2"/>
</dbReference>
<dbReference type="PANTHER" id="PTHR24044">
    <property type="entry name" value="NOTCH LIGAND FAMILY MEMBER"/>
    <property type="match status" value="1"/>
</dbReference>
<dbReference type="EMBL" id="CALNXK010000001">
    <property type="protein sequence ID" value="CAH3032746.1"/>
    <property type="molecule type" value="Genomic_DNA"/>
</dbReference>
<feature type="domain" description="Apple" evidence="3">
    <location>
        <begin position="541"/>
        <end position="625"/>
    </location>
</feature>
<dbReference type="Pfam" id="PF00024">
    <property type="entry name" value="PAN_1"/>
    <property type="match status" value="1"/>
</dbReference>
<dbReference type="Gene3D" id="3.90.215.10">
    <property type="entry name" value="Gamma Fibrinogen, chain A, domain 1"/>
    <property type="match status" value="2"/>
</dbReference>
<dbReference type="InterPro" id="IPR036056">
    <property type="entry name" value="Fibrinogen-like_C"/>
</dbReference>
<reference evidence="4 5" key="1">
    <citation type="submission" date="2022-05" db="EMBL/GenBank/DDBJ databases">
        <authorList>
            <consortium name="Genoscope - CEA"/>
            <person name="William W."/>
        </authorList>
    </citation>
    <scope>NUCLEOTIDE SEQUENCE [LARGE SCALE GENOMIC DNA]</scope>
</reference>
<dbReference type="InterPro" id="IPR050906">
    <property type="entry name" value="Notch_signaling"/>
</dbReference>